<evidence type="ECO:0000313" key="2">
    <source>
        <dbReference type="EMBL" id="KAK3723403.1"/>
    </source>
</evidence>
<proteinExistence type="predicted"/>
<keyword evidence="3" id="KW-1185">Reference proteome</keyword>
<comment type="caution">
    <text evidence="2">The sequence shown here is derived from an EMBL/GenBank/DDBJ whole genome shotgun (WGS) entry which is preliminary data.</text>
</comment>
<dbReference type="Proteomes" id="UP001283361">
    <property type="component" value="Unassembled WGS sequence"/>
</dbReference>
<gene>
    <name evidence="2" type="ORF">RRG08_044308</name>
</gene>
<accession>A0AAE0XXL3</accession>
<name>A0AAE0XXL3_9GAST</name>
<evidence type="ECO:0000256" key="1">
    <source>
        <dbReference type="SAM" id="MobiDB-lite"/>
    </source>
</evidence>
<feature type="region of interest" description="Disordered" evidence="1">
    <location>
        <begin position="8"/>
        <end position="32"/>
    </location>
</feature>
<dbReference type="EMBL" id="JAWDGP010007362">
    <property type="protein sequence ID" value="KAK3723403.1"/>
    <property type="molecule type" value="Genomic_DNA"/>
</dbReference>
<feature type="compositionally biased region" description="Polar residues" evidence="1">
    <location>
        <begin position="22"/>
        <end position="32"/>
    </location>
</feature>
<reference evidence="2" key="1">
    <citation type="journal article" date="2023" name="G3 (Bethesda)">
        <title>A reference genome for the long-term kleptoplast-retaining sea slug Elysia crispata morphotype clarki.</title>
        <authorList>
            <person name="Eastman K.E."/>
            <person name="Pendleton A.L."/>
            <person name="Shaikh M.A."/>
            <person name="Suttiyut T."/>
            <person name="Ogas R."/>
            <person name="Tomko P."/>
            <person name="Gavelis G."/>
            <person name="Widhalm J.R."/>
            <person name="Wisecaver J.H."/>
        </authorList>
    </citation>
    <scope>NUCLEOTIDE SEQUENCE</scope>
    <source>
        <strain evidence="2">ECLA1</strain>
    </source>
</reference>
<organism evidence="2 3">
    <name type="scientific">Elysia crispata</name>
    <name type="common">lettuce slug</name>
    <dbReference type="NCBI Taxonomy" id="231223"/>
    <lineage>
        <taxon>Eukaryota</taxon>
        <taxon>Metazoa</taxon>
        <taxon>Spiralia</taxon>
        <taxon>Lophotrochozoa</taxon>
        <taxon>Mollusca</taxon>
        <taxon>Gastropoda</taxon>
        <taxon>Heterobranchia</taxon>
        <taxon>Euthyneura</taxon>
        <taxon>Panpulmonata</taxon>
        <taxon>Sacoglossa</taxon>
        <taxon>Placobranchoidea</taxon>
        <taxon>Plakobranchidae</taxon>
        <taxon>Elysia</taxon>
    </lineage>
</organism>
<sequence>MRMELLLVDAGMAGPPHGGETNRLSSGQETDTYSSNCCSGVQLLQRKALMLYVDQQAAKIGHSISHDSPGPPLAGPGL</sequence>
<evidence type="ECO:0000313" key="3">
    <source>
        <dbReference type="Proteomes" id="UP001283361"/>
    </source>
</evidence>
<protein>
    <submittedName>
        <fullName evidence="2">Uncharacterized protein</fullName>
    </submittedName>
</protein>
<dbReference type="AlphaFoldDB" id="A0AAE0XXL3"/>